<evidence type="ECO:0000256" key="1">
    <source>
        <dbReference type="ARBA" id="ARBA00022438"/>
    </source>
</evidence>
<dbReference type="OrthoDB" id="3209743at2759"/>
<dbReference type="EC" id="3.4.11.18" evidence="10"/>
<evidence type="ECO:0000313" key="12">
    <source>
        <dbReference type="EMBL" id="GHP11386.1"/>
    </source>
</evidence>
<gene>
    <name evidence="12" type="ORF">PPROV_001011400</name>
</gene>
<dbReference type="Pfam" id="PF00557">
    <property type="entry name" value="Peptidase_M24"/>
    <property type="match status" value="1"/>
</dbReference>
<dbReference type="GO" id="GO:0008270">
    <property type="term" value="F:zinc ion binding"/>
    <property type="evidence" value="ECO:0007669"/>
    <property type="project" value="UniProtKB-KW"/>
</dbReference>
<feature type="binding site" evidence="8">
    <location>
        <position position="363"/>
    </location>
    <ligand>
        <name>Zn(2+)</name>
        <dbReference type="ChEBI" id="CHEBI:29105"/>
        <label>4</label>
        <note>catalytic</note>
    </ligand>
</feature>
<feature type="domain" description="C6H2-type" evidence="11">
    <location>
        <begin position="5"/>
        <end position="58"/>
    </location>
</feature>
<organism evidence="12 13">
    <name type="scientific">Pycnococcus provasolii</name>
    <dbReference type="NCBI Taxonomy" id="41880"/>
    <lineage>
        <taxon>Eukaryota</taxon>
        <taxon>Viridiplantae</taxon>
        <taxon>Chlorophyta</taxon>
        <taxon>Pseudoscourfieldiophyceae</taxon>
        <taxon>Pseudoscourfieldiales</taxon>
        <taxon>Pycnococcaceae</taxon>
        <taxon>Pycnococcus</taxon>
    </lineage>
</organism>
<comment type="cofactor">
    <cofactor evidence="8">
        <name>Zn(2+)</name>
        <dbReference type="ChEBI" id="CHEBI:29105"/>
    </cofactor>
    <cofactor evidence="8">
        <name>Co(2+)</name>
        <dbReference type="ChEBI" id="CHEBI:48828"/>
    </cofactor>
    <cofactor evidence="8">
        <name>Mn(2+)</name>
        <dbReference type="ChEBI" id="CHEBI:29035"/>
    </cofactor>
    <cofactor evidence="8">
        <name>Fe(2+)</name>
        <dbReference type="ChEBI" id="CHEBI:29033"/>
    </cofactor>
    <text evidence="8">Binds 2 divalent metal cations per subunit. Has a high-affinity and a low affinity metal-binding site. The true nature of the physiological cofactor is under debate. The enzyme is active with zinc, cobalt, manganese or divalent iron ions. Has high activity with zinc; zinc cofactor is transferred into the active site region by the ZNG1 zinc chaperone.</text>
</comment>
<feature type="binding site" evidence="8">
    <location>
        <position position="363"/>
    </location>
    <ligand>
        <name>Zn(2+)</name>
        <dbReference type="ChEBI" id="CHEBI:29105"/>
        <label>3</label>
    </ligand>
</feature>
<dbReference type="PANTHER" id="PTHR43330">
    <property type="entry name" value="METHIONINE AMINOPEPTIDASE"/>
    <property type="match status" value="1"/>
</dbReference>
<feature type="binding site" evidence="8">
    <location>
        <position position="233"/>
    </location>
    <ligand>
        <name>Zn(2+)</name>
        <dbReference type="ChEBI" id="CHEBI:29105"/>
        <label>3</label>
    </ligand>
</feature>
<dbReference type="InterPro" id="IPR031615">
    <property type="entry name" value="Zfn-C6H2"/>
</dbReference>
<comment type="subcellular location">
    <subcellularLocation>
        <location evidence="8">Cytoplasm</location>
    </subcellularLocation>
</comment>
<dbReference type="PRINTS" id="PR00599">
    <property type="entry name" value="MAPEPTIDASE"/>
</dbReference>
<reference evidence="12" key="1">
    <citation type="submission" date="2020-10" db="EMBL/GenBank/DDBJ databases">
        <title>Unveiling of a novel bifunctional photoreceptor, Dualchrome1, isolated from a cosmopolitan green alga.</title>
        <authorList>
            <person name="Suzuki S."/>
            <person name="Kawachi M."/>
        </authorList>
    </citation>
    <scope>NUCLEOTIDE SEQUENCE</scope>
    <source>
        <strain evidence="12">NIES 2893</strain>
    </source>
</reference>
<keyword evidence="2 8" id="KW-0963">Cytoplasm</keyword>
<dbReference type="PROSITE" id="PS00680">
    <property type="entry name" value="MAP_1"/>
    <property type="match status" value="1"/>
</dbReference>
<keyword evidence="3 8" id="KW-0645">Protease</keyword>
<keyword evidence="4 8" id="KW-0479">Metal-binding</keyword>
<comment type="subunit">
    <text evidence="8">Associates with the 60S ribosomal subunit of the 80S translational complex.</text>
</comment>
<dbReference type="GO" id="GO:0004239">
    <property type="term" value="F:initiator methionyl aminopeptidase activity"/>
    <property type="evidence" value="ECO:0007669"/>
    <property type="project" value="UniProtKB-UniRule"/>
</dbReference>
<dbReference type="PANTHER" id="PTHR43330:SF7">
    <property type="entry name" value="METHIONINE AMINOPEPTIDASE 1"/>
    <property type="match status" value="1"/>
</dbReference>
<comment type="catalytic activity">
    <reaction evidence="8 10">
        <text>Release of N-terminal amino acids, preferentially methionine, from peptides and arylamides.</text>
        <dbReference type="EC" id="3.4.11.18"/>
    </reaction>
</comment>
<feature type="binding site" evidence="8">
    <location>
        <position position="222"/>
    </location>
    <ligand>
        <name>Zn(2+)</name>
        <dbReference type="ChEBI" id="CHEBI:29105"/>
        <label>3</label>
    </ligand>
</feature>
<dbReference type="InterPro" id="IPR000994">
    <property type="entry name" value="Pept_M24"/>
</dbReference>
<keyword evidence="6 8" id="KW-0378">Hydrolase</keyword>
<dbReference type="Proteomes" id="UP000660262">
    <property type="component" value="Unassembled WGS sequence"/>
</dbReference>
<feature type="binding site" evidence="8">
    <location>
        <position position="306"/>
    </location>
    <ligand>
        <name>a protein</name>
        <dbReference type="ChEBI" id="CHEBI:16541"/>
    </ligand>
    <ligandPart>
        <name>N-terminal L-methionine residue</name>
        <dbReference type="ChEBI" id="CHEBI:64731"/>
    </ligandPart>
</feature>
<evidence type="ECO:0000256" key="6">
    <source>
        <dbReference type="ARBA" id="ARBA00022801"/>
    </source>
</evidence>
<comment type="similarity">
    <text evidence="8 9">Belongs to the peptidase M24A family. Methionine aminopeptidase type 1 subfamily.</text>
</comment>
<dbReference type="Gene3D" id="3.90.230.10">
    <property type="entry name" value="Creatinase/methionine aminopeptidase superfamily"/>
    <property type="match status" value="1"/>
</dbReference>
<evidence type="ECO:0000256" key="8">
    <source>
        <dbReference type="HAMAP-Rule" id="MF_03174"/>
    </source>
</evidence>
<sequence>MSSGGVVCVGCSLPASLQCPKCLSLGLPPAVSSFCTQECFKKNWASHKAIHKLAKASSKGNSEELADGWGYAIDRGSRRTATMPAFPYPGALRPAHVGPTRSVPANVVKTDYALTGIPVSEEESRQQRIVPVRTEEEIARLRAVCRLGREVIDAAHRAVKPGVTTDEIDRVVHEVTVAGGGYPSPLNYYNFPKSCCTSVNEIICHGIPDKRPLEEGDIVNVDISVYRDGMHADLNETFVVGDNDKVSDEAKQIVLTAYQCLFKAISLVKPGVRFRDFGDAIQSVANRKGLGVTRTYCGHGIGELFHCAPNIPHYAKNKAIGAAKVGHVFTIEPMINGKSWRDVMWPDGWTASTEDGRLSAQFEHTILVTEDGYELLTGRTPESPPLWWEKSKEEGGLGLFGDLEGVMNLL</sequence>
<dbReference type="InterPro" id="IPR002467">
    <property type="entry name" value="Pept_M24A_MAP1"/>
</dbReference>
<dbReference type="Gene3D" id="6.10.140.2220">
    <property type="match status" value="1"/>
</dbReference>
<dbReference type="Pfam" id="PF15801">
    <property type="entry name" value="zf-C6H2"/>
    <property type="match status" value="1"/>
</dbReference>
<dbReference type="GO" id="GO:0006508">
    <property type="term" value="P:proteolysis"/>
    <property type="evidence" value="ECO:0007669"/>
    <property type="project" value="UniProtKB-KW"/>
</dbReference>
<dbReference type="AlphaFoldDB" id="A0A830HVB2"/>
<accession>A0A830HVB2</accession>
<keyword evidence="1 8" id="KW-0031">Aminopeptidase</keyword>
<evidence type="ECO:0000256" key="3">
    <source>
        <dbReference type="ARBA" id="ARBA00022670"/>
    </source>
</evidence>
<dbReference type="SUPFAM" id="SSF55920">
    <property type="entry name" value="Creatinase/aminopeptidase"/>
    <property type="match status" value="1"/>
</dbReference>
<dbReference type="GO" id="GO:0070006">
    <property type="term" value="F:metalloaminopeptidase activity"/>
    <property type="evidence" value="ECO:0007669"/>
    <property type="project" value="UniProtKB-UniRule"/>
</dbReference>
<dbReference type="NCBIfam" id="TIGR00500">
    <property type="entry name" value="met_pdase_I"/>
    <property type="match status" value="1"/>
</dbReference>
<feature type="binding site" evidence="8">
    <location>
        <position position="299"/>
    </location>
    <ligand>
        <name>Zn(2+)</name>
        <dbReference type="ChEBI" id="CHEBI:29105"/>
        <label>4</label>
        <note>catalytic</note>
    </ligand>
</feature>
<dbReference type="EMBL" id="BNJQ01000034">
    <property type="protein sequence ID" value="GHP11386.1"/>
    <property type="molecule type" value="Genomic_DNA"/>
</dbReference>
<evidence type="ECO:0000256" key="7">
    <source>
        <dbReference type="ARBA" id="ARBA00022833"/>
    </source>
</evidence>
<feature type="binding site" evidence="8">
    <location>
        <position position="332"/>
    </location>
    <ligand>
        <name>Zn(2+)</name>
        <dbReference type="ChEBI" id="CHEBI:29105"/>
        <label>4</label>
        <note>catalytic</note>
    </ligand>
</feature>
<comment type="cofactor">
    <cofactor evidence="10">
        <name>Co(2+)</name>
        <dbReference type="ChEBI" id="CHEBI:48828"/>
    </cofactor>
    <cofactor evidence="10">
        <name>Zn(2+)</name>
        <dbReference type="ChEBI" id="CHEBI:29105"/>
    </cofactor>
    <cofactor evidence="10">
        <name>Mn(2+)</name>
        <dbReference type="ChEBI" id="CHEBI:29035"/>
    </cofactor>
    <cofactor evidence="10">
        <name>Fe(2+)</name>
        <dbReference type="ChEBI" id="CHEBI:29033"/>
    </cofactor>
    <text evidence="10">Binds 2 divalent metal cations per subunit. Has a high-affinity and a low affinity metal-binding site. The true nature of the physiological cofactor is under debate. The enzyme is active with cobalt, zinc, manganese or divalent iron ions.</text>
</comment>
<evidence type="ECO:0000259" key="11">
    <source>
        <dbReference type="PROSITE" id="PS52013"/>
    </source>
</evidence>
<evidence type="ECO:0000256" key="2">
    <source>
        <dbReference type="ARBA" id="ARBA00022490"/>
    </source>
</evidence>
<keyword evidence="7" id="KW-0862">Zinc</keyword>
<dbReference type="InterPro" id="IPR001714">
    <property type="entry name" value="Pept_M24_MAP"/>
</dbReference>
<dbReference type="PROSITE" id="PS52013">
    <property type="entry name" value="ZF_C6H2"/>
    <property type="match status" value="1"/>
</dbReference>
<proteinExistence type="inferred from homology"/>
<evidence type="ECO:0000256" key="5">
    <source>
        <dbReference type="ARBA" id="ARBA00022771"/>
    </source>
</evidence>
<feature type="binding site" evidence="8">
    <location>
        <position position="233"/>
    </location>
    <ligand>
        <name>Zn(2+)</name>
        <dbReference type="ChEBI" id="CHEBI:29105"/>
        <label>4</label>
        <note>catalytic</note>
    </ligand>
</feature>
<name>A0A830HVB2_9CHLO</name>
<dbReference type="HAMAP" id="MF_01974">
    <property type="entry name" value="MetAP_1"/>
    <property type="match status" value="1"/>
</dbReference>
<dbReference type="InterPro" id="IPR036005">
    <property type="entry name" value="Creatinase/aminopeptidase-like"/>
</dbReference>
<evidence type="ECO:0000256" key="9">
    <source>
        <dbReference type="PROSITE-ProRule" id="PRU01357"/>
    </source>
</evidence>
<feature type="binding site" evidence="8">
    <location>
        <position position="205"/>
    </location>
    <ligand>
        <name>a protein</name>
        <dbReference type="ChEBI" id="CHEBI:16541"/>
    </ligand>
    <ligandPart>
        <name>N-terminal L-methionine residue</name>
        <dbReference type="ChEBI" id="CHEBI:64731"/>
    </ligandPart>
</feature>
<keyword evidence="13" id="KW-1185">Reference proteome</keyword>
<evidence type="ECO:0000256" key="10">
    <source>
        <dbReference type="RuleBase" id="RU003653"/>
    </source>
</evidence>
<evidence type="ECO:0000256" key="4">
    <source>
        <dbReference type="ARBA" id="ARBA00022723"/>
    </source>
</evidence>
<evidence type="ECO:0000313" key="13">
    <source>
        <dbReference type="Proteomes" id="UP000660262"/>
    </source>
</evidence>
<keyword evidence="5 9" id="KW-0863">Zinc-finger</keyword>
<comment type="caution">
    <text evidence="12">The sequence shown here is derived from an EMBL/GenBank/DDBJ whole genome shotgun (WGS) entry which is preliminary data.</text>
</comment>
<dbReference type="GO" id="GO:0005829">
    <property type="term" value="C:cytosol"/>
    <property type="evidence" value="ECO:0007669"/>
    <property type="project" value="TreeGrafter"/>
</dbReference>
<protein>
    <recommendedName>
        <fullName evidence="10">Methionine aminopeptidase</fullName>
        <ecNumber evidence="10">3.4.11.18</ecNumber>
    </recommendedName>
</protein>
<comment type="function">
    <text evidence="8 10">Cotranslationally removes the N-terminal methionine from nascent proteins. The N-terminal methionine is often cleaved when the second residue in the primary sequence is small and uncharged (Met-Ala-, Cys, Gly, Pro, Ser, Thr, or Val).</text>
</comment>
<dbReference type="CDD" id="cd01086">
    <property type="entry name" value="MetAP1"/>
    <property type="match status" value="1"/>
</dbReference>